<dbReference type="PANTHER" id="PTHR30411">
    <property type="entry name" value="CYTOPLASMIC PROTEIN"/>
    <property type="match status" value="1"/>
</dbReference>
<evidence type="ECO:0000313" key="6">
    <source>
        <dbReference type="EMBL" id="MBF4554272.1"/>
    </source>
</evidence>
<keyword evidence="2 4" id="KW-0648">Protein biosynthesis</keyword>
<dbReference type="NCBIfam" id="TIGR00011">
    <property type="entry name" value="YbaK_EbsC"/>
    <property type="match status" value="1"/>
</dbReference>
<gene>
    <name evidence="6" type="primary">ybaK</name>
    <name evidence="6" type="ORF">IRY30_09345</name>
</gene>
<dbReference type="EMBL" id="JADKMY010000003">
    <property type="protein sequence ID" value="MBF4554272.1"/>
    <property type="molecule type" value="Genomic_DNA"/>
</dbReference>
<proteinExistence type="inferred from homology"/>
<dbReference type="InterPro" id="IPR007214">
    <property type="entry name" value="YbaK/aa-tRNA-synth-assoc-dom"/>
</dbReference>
<sequence length="152" mass="16571">MRQLDRAKVEYSMTTYETDGGIDALHVAESLGEAPERIFKTLVLESSDKQHFVAVIGADHELDLKKVAAHFGVKNVKLFDWRQLKELTGYVRGGCSPVGMKRALPTVIDASAAEMPEMYVSAGEIGTQIVLAPQDLAAVADAEFADVQHAVR</sequence>
<dbReference type="Gene3D" id="3.90.960.10">
    <property type="entry name" value="YbaK/aminoacyl-tRNA synthetase-associated domain"/>
    <property type="match status" value="1"/>
</dbReference>
<evidence type="ECO:0000256" key="1">
    <source>
        <dbReference type="ARBA" id="ARBA00009798"/>
    </source>
</evidence>
<dbReference type="SUPFAM" id="SSF55826">
    <property type="entry name" value="YbaK/ProRS associated domain"/>
    <property type="match status" value="1"/>
</dbReference>
<dbReference type="CDD" id="cd00002">
    <property type="entry name" value="YbaK_deacylase"/>
    <property type="match status" value="1"/>
</dbReference>
<keyword evidence="3 4" id="KW-0456">Lyase</keyword>
<name>A0ABR9ZLK1_9CORY</name>
<evidence type="ECO:0000313" key="7">
    <source>
        <dbReference type="Proteomes" id="UP000635902"/>
    </source>
</evidence>
<dbReference type="Proteomes" id="UP000635902">
    <property type="component" value="Unassembled WGS sequence"/>
</dbReference>
<accession>A0ABR9ZLK1</accession>
<feature type="domain" description="YbaK/aminoacyl-tRNA synthetase-associated" evidence="5">
    <location>
        <begin position="26"/>
        <end position="137"/>
    </location>
</feature>
<comment type="similarity">
    <text evidence="1 4">Belongs to the prolyl-tRNA editing family. YbaK/EbsC subfamily.</text>
</comment>
<dbReference type="PIRSF" id="PIRSF006181">
    <property type="entry name" value="EbsC_YbaK"/>
    <property type="match status" value="1"/>
</dbReference>
<dbReference type="InterPro" id="IPR036754">
    <property type="entry name" value="YbaK/aa-tRNA-synt-asso_dom_sf"/>
</dbReference>
<dbReference type="PANTHER" id="PTHR30411:SF0">
    <property type="entry name" value="CYS-TRNA(PRO)_CYS-TRNA(CYS) DEACYLASE YBAK"/>
    <property type="match status" value="1"/>
</dbReference>
<comment type="caution">
    <text evidence="6">The sequence shown here is derived from an EMBL/GenBank/DDBJ whole genome shotgun (WGS) entry which is preliminary data.</text>
</comment>
<dbReference type="EC" id="4.2.-.-" evidence="4"/>
<keyword evidence="7" id="KW-1185">Reference proteome</keyword>
<dbReference type="InterPro" id="IPR004369">
    <property type="entry name" value="Prolyl-tRNA_editing_YbaK/EbsC"/>
</dbReference>
<reference evidence="6 7" key="1">
    <citation type="submission" date="2020-10" db="EMBL/GenBank/DDBJ databases">
        <title>Novel species in genus Corynebacterium.</title>
        <authorList>
            <person name="Zhang G."/>
        </authorList>
    </citation>
    <scope>NUCLEOTIDE SEQUENCE [LARGE SCALE GENOMIC DNA]</scope>
    <source>
        <strain evidence="6 7">DSM 45110</strain>
    </source>
</reference>
<evidence type="ECO:0000256" key="3">
    <source>
        <dbReference type="ARBA" id="ARBA00023239"/>
    </source>
</evidence>
<organism evidence="6 7">
    <name type="scientific">Corynebacterium suicordis DSM 45110</name>
    <dbReference type="NCBI Taxonomy" id="1121369"/>
    <lineage>
        <taxon>Bacteria</taxon>
        <taxon>Bacillati</taxon>
        <taxon>Actinomycetota</taxon>
        <taxon>Actinomycetes</taxon>
        <taxon>Mycobacteriales</taxon>
        <taxon>Corynebacteriaceae</taxon>
        <taxon>Corynebacterium</taxon>
    </lineage>
</organism>
<dbReference type="Pfam" id="PF04073">
    <property type="entry name" value="tRNA_edit"/>
    <property type="match status" value="1"/>
</dbReference>
<evidence type="ECO:0000256" key="4">
    <source>
        <dbReference type="PIRNR" id="PIRNR006181"/>
    </source>
</evidence>
<evidence type="ECO:0000259" key="5">
    <source>
        <dbReference type="Pfam" id="PF04073"/>
    </source>
</evidence>
<evidence type="ECO:0000256" key="2">
    <source>
        <dbReference type="ARBA" id="ARBA00022917"/>
    </source>
</evidence>
<protein>
    <recommendedName>
        <fullName evidence="4">Cys-tRNA(Pro)/Cys-tRNA(Cys) deacylase</fullName>
        <ecNumber evidence="4">4.2.-.-</ecNumber>
    </recommendedName>
</protein>